<dbReference type="AlphaFoldDB" id="A0A480APC8"/>
<keyword evidence="1" id="KW-0812">Transmembrane</keyword>
<protein>
    <submittedName>
        <fullName evidence="2">Uncharacterized protein</fullName>
    </submittedName>
</protein>
<dbReference type="Proteomes" id="UP000301751">
    <property type="component" value="Unassembled WGS sequence"/>
</dbReference>
<keyword evidence="3" id="KW-1185">Reference proteome</keyword>
<proteinExistence type="predicted"/>
<keyword evidence="1" id="KW-0472">Membrane</keyword>
<evidence type="ECO:0000313" key="3">
    <source>
        <dbReference type="Proteomes" id="UP000301751"/>
    </source>
</evidence>
<keyword evidence="1" id="KW-1133">Transmembrane helix</keyword>
<name>A0A480APC8_9BURK</name>
<evidence type="ECO:0000256" key="1">
    <source>
        <dbReference type="SAM" id="Phobius"/>
    </source>
</evidence>
<evidence type="ECO:0000313" key="2">
    <source>
        <dbReference type="EMBL" id="GCL61515.1"/>
    </source>
</evidence>
<accession>A0A480APC8</accession>
<reference evidence="3" key="1">
    <citation type="submission" date="2019-03" db="EMBL/GenBank/DDBJ databases">
        <title>Aquabacterium pictum sp.nov., the first bacteriochlorophyll a-containing freshwater bacterium in the genus Aquabacterium of the class Betaproteobacteria.</title>
        <authorList>
            <person name="Hirose S."/>
            <person name="Tank M."/>
            <person name="Hara E."/>
            <person name="Tamaki H."/>
            <person name="Takaichi S."/>
            <person name="Haruta S."/>
            <person name="Hanada S."/>
        </authorList>
    </citation>
    <scope>NUCLEOTIDE SEQUENCE [LARGE SCALE GENOMIC DNA]</scope>
    <source>
        <strain evidence="3">W35</strain>
    </source>
</reference>
<comment type="caution">
    <text evidence="2">The sequence shown here is derived from an EMBL/GenBank/DDBJ whole genome shotgun (WGS) entry which is preliminary data.</text>
</comment>
<gene>
    <name evidence="2" type="ORF">AQPW35_05960</name>
</gene>
<dbReference type="EMBL" id="BJCL01000001">
    <property type="protein sequence ID" value="GCL61515.1"/>
    <property type="molecule type" value="Genomic_DNA"/>
</dbReference>
<organism evidence="2 3">
    <name type="scientific">Pseudaquabacterium pictum</name>
    <dbReference type="NCBI Taxonomy" id="2315236"/>
    <lineage>
        <taxon>Bacteria</taxon>
        <taxon>Pseudomonadati</taxon>
        <taxon>Pseudomonadota</taxon>
        <taxon>Betaproteobacteria</taxon>
        <taxon>Burkholderiales</taxon>
        <taxon>Sphaerotilaceae</taxon>
        <taxon>Pseudaquabacterium</taxon>
    </lineage>
</organism>
<sequence length="89" mass="9464">MSAAVSDDDSLGAEAGQVHLANGATVQPGTAQHQAQQARPWLLEVVERRAYRAGWWWGFSSGLICGCGSTALLMVLAYTVWQAVQCPGC</sequence>
<feature type="transmembrane region" description="Helical" evidence="1">
    <location>
        <begin position="55"/>
        <end position="81"/>
    </location>
</feature>